<evidence type="ECO:0000313" key="2">
    <source>
        <dbReference type="EMBL" id="MDT0307316.1"/>
    </source>
</evidence>
<protein>
    <submittedName>
        <fullName evidence="2">DUF6083 domain-containing protein</fullName>
    </submittedName>
</protein>
<dbReference type="InterPro" id="IPR045729">
    <property type="entry name" value="DUF6083"/>
</dbReference>
<sequence>MTRGNPWGRTLSIQPSSASKTPRRASVGRCRYCGHLIEWFDRFQEPRVPLVPREYPVKGIPLSFRWTVENGVARLMHPEDREKWCWIAHPAVCPFPASGEEPSTARSPMLEQLRRAMKIKTRTWQHRGRFVPHDPGPDQTEPVLPCELAQDAAPIRDIIKCTSTIGWLARGQLNEVQCVALTRKGSRCANPVLDPDNADGSWVEERVPTAPGRAGQLVLAAGDTMWIYQVNVFHDLTTAGRWQQQRCPTHSDHSTAPSAVGAEWEAFNVLRHSDHIRRVLPEWAERPDPGEDPRLLFPSAAGKARQRCATSGCYNGTAIPQAPDWTCWQCDRRRRKRAATHRRWQQPGT</sequence>
<dbReference type="Proteomes" id="UP001183388">
    <property type="component" value="Unassembled WGS sequence"/>
</dbReference>
<organism evidence="2 3">
    <name type="scientific">Streptomyces boetiae</name>
    <dbReference type="NCBI Taxonomy" id="3075541"/>
    <lineage>
        <taxon>Bacteria</taxon>
        <taxon>Bacillati</taxon>
        <taxon>Actinomycetota</taxon>
        <taxon>Actinomycetes</taxon>
        <taxon>Kitasatosporales</taxon>
        <taxon>Streptomycetaceae</taxon>
        <taxon>Streptomyces</taxon>
    </lineage>
</organism>
<gene>
    <name evidence="2" type="ORF">RM780_10110</name>
</gene>
<name>A0ABU2L783_9ACTN</name>
<dbReference type="RefSeq" id="WP_311630259.1">
    <property type="nucleotide sequence ID" value="NZ_JAVREN010000010.1"/>
</dbReference>
<reference evidence="3" key="1">
    <citation type="submission" date="2023-07" db="EMBL/GenBank/DDBJ databases">
        <title>30 novel species of actinomycetes from the DSMZ collection.</title>
        <authorList>
            <person name="Nouioui I."/>
        </authorList>
    </citation>
    <scope>NUCLEOTIDE SEQUENCE [LARGE SCALE GENOMIC DNA]</scope>
    <source>
        <strain evidence="3">DSM 44917</strain>
    </source>
</reference>
<evidence type="ECO:0000313" key="3">
    <source>
        <dbReference type="Proteomes" id="UP001183388"/>
    </source>
</evidence>
<dbReference type="Pfam" id="PF19561">
    <property type="entry name" value="DUF6083"/>
    <property type="match status" value="1"/>
</dbReference>
<proteinExistence type="predicted"/>
<accession>A0ABU2L783</accession>
<feature type="compositionally biased region" description="Polar residues" evidence="1">
    <location>
        <begin position="11"/>
        <end position="20"/>
    </location>
</feature>
<keyword evidence="3" id="KW-1185">Reference proteome</keyword>
<comment type="caution">
    <text evidence="2">The sequence shown here is derived from an EMBL/GenBank/DDBJ whole genome shotgun (WGS) entry which is preliminary data.</text>
</comment>
<feature type="region of interest" description="Disordered" evidence="1">
    <location>
        <begin position="1"/>
        <end position="22"/>
    </location>
</feature>
<dbReference type="EMBL" id="JAVREN010000010">
    <property type="protein sequence ID" value="MDT0307316.1"/>
    <property type="molecule type" value="Genomic_DNA"/>
</dbReference>
<evidence type="ECO:0000256" key="1">
    <source>
        <dbReference type="SAM" id="MobiDB-lite"/>
    </source>
</evidence>